<keyword evidence="3" id="KW-1133">Transmembrane helix</keyword>
<dbReference type="InterPro" id="IPR030431">
    <property type="entry name" value="ENTREP1-3"/>
</dbReference>
<organism evidence="6 7">
    <name type="scientific">Naja naja</name>
    <name type="common">Indian cobra</name>
    <dbReference type="NCBI Taxonomy" id="35670"/>
    <lineage>
        <taxon>Eukaryota</taxon>
        <taxon>Metazoa</taxon>
        <taxon>Chordata</taxon>
        <taxon>Craniata</taxon>
        <taxon>Vertebrata</taxon>
        <taxon>Euteleostomi</taxon>
        <taxon>Lepidosauria</taxon>
        <taxon>Squamata</taxon>
        <taxon>Bifurcata</taxon>
        <taxon>Unidentata</taxon>
        <taxon>Episquamata</taxon>
        <taxon>Toxicofera</taxon>
        <taxon>Serpentes</taxon>
        <taxon>Colubroidea</taxon>
        <taxon>Elapidae</taxon>
        <taxon>Elapinae</taxon>
        <taxon>Naja</taxon>
    </lineage>
</organism>
<dbReference type="PANTHER" id="PTHR17615">
    <property type="entry name" value="PROTEIN FAM189A"/>
    <property type="match status" value="1"/>
</dbReference>
<protein>
    <submittedName>
        <fullName evidence="6">Uncharacterized protein</fullName>
    </submittedName>
</protein>
<evidence type="ECO:0000256" key="2">
    <source>
        <dbReference type="ARBA" id="ARBA00022692"/>
    </source>
</evidence>
<name>A0A8C6VPI2_NAJNA</name>
<reference evidence="6" key="1">
    <citation type="submission" date="2025-08" db="UniProtKB">
        <authorList>
            <consortium name="Ensembl"/>
        </authorList>
    </citation>
    <scope>IDENTIFICATION</scope>
</reference>
<dbReference type="PANTHER" id="PTHR17615:SF7">
    <property type="entry name" value="PROTEIN ENTREP3"/>
    <property type="match status" value="1"/>
</dbReference>
<dbReference type="Proteomes" id="UP000694559">
    <property type="component" value="Unplaced"/>
</dbReference>
<evidence type="ECO:0000313" key="7">
    <source>
        <dbReference type="Proteomes" id="UP000694559"/>
    </source>
</evidence>
<reference evidence="6" key="2">
    <citation type="submission" date="2025-09" db="UniProtKB">
        <authorList>
            <consortium name="Ensembl"/>
        </authorList>
    </citation>
    <scope>IDENTIFICATION</scope>
</reference>
<keyword evidence="4" id="KW-0472">Membrane</keyword>
<dbReference type="AlphaFoldDB" id="A0A8C6VPI2"/>
<keyword evidence="2" id="KW-0812">Transmembrane</keyword>
<evidence type="ECO:0000313" key="6">
    <source>
        <dbReference type="Ensembl" id="ENSNNAP00000008731.1"/>
    </source>
</evidence>
<evidence type="ECO:0000256" key="4">
    <source>
        <dbReference type="ARBA" id="ARBA00023136"/>
    </source>
</evidence>
<comment type="subcellular location">
    <subcellularLocation>
        <location evidence="1">Membrane</location>
    </subcellularLocation>
</comment>
<comment type="similarity">
    <text evidence="5">Belongs to the ENTREP family.</text>
</comment>
<dbReference type="GeneTree" id="ENSGT00530000063335"/>
<dbReference type="Ensembl" id="ENSNNAT00000009149.1">
    <property type="protein sequence ID" value="ENSNNAP00000008731.1"/>
    <property type="gene ID" value="ENSNNAG00000005856.1"/>
</dbReference>
<accession>A0A8C6VPI2</accession>
<evidence type="ECO:0000256" key="5">
    <source>
        <dbReference type="ARBA" id="ARBA00034309"/>
    </source>
</evidence>
<evidence type="ECO:0000256" key="1">
    <source>
        <dbReference type="ARBA" id="ARBA00004370"/>
    </source>
</evidence>
<dbReference type="GO" id="GO:0016020">
    <property type="term" value="C:membrane"/>
    <property type="evidence" value="ECO:0007669"/>
    <property type="project" value="UniProtKB-SubCell"/>
</dbReference>
<keyword evidence="7" id="KW-1185">Reference proteome</keyword>
<sequence>MFAGARGVVGFKLPFAIDRWGFCQCRQCSSNVPDIWLLLLLLLPFFWDLLFSICGLTIFSIVVCTLSAIMCCLQIFSVDVLQLSPPRSSSVTLDCTSPPDTFLQHMLDLDEFVPPVPPPPYYPPEYTCSSETDAISITYNGSMDSPVPLYPTDFPPSYEAVMGLRGDSQVWLDSLFLWGWRGQSEVVYQLLKYFSGLYRVANRKGGGEEQCGSLQTKSAFHQCLQR</sequence>
<proteinExistence type="inferred from homology"/>
<dbReference type="OrthoDB" id="10012909at2759"/>
<evidence type="ECO:0000256" key="3">
    <source>
        <dbReference type="ARBA" id="ARBA00022989"/>
    </source>
</evidence>